<sequence>MKAHDALDRLVDRAFGAKRKMTSNDERSKLLFDQYAAMATEPSS</sequence>
<proteinExistence type="predicted"/>
<evidence type="ECO:0000313" key="2">
    <source>
        <dbReference type="Proteomes" id="UP000698222"/>
    </source>
</evidence>
<gene>
    <name evidence="1" type="ORF">JOF44_004110</name>
</gene>
<reference evidence="1 2" key="1">
    <citation type="submission" date="2021-03" db="EMBL/GenBank/DDBJ databases">
        <title>Sequencing the genomes of 1000 actinobacteria strains.</title>
        <authorList>
            <person name="Klenk H.-P."/>
        </authorList>
    </citation>
    <scope>NUCLEOTIDE SEQUENCE [LARGE SCALE GENOMIC DNA]</scope>
    <source>
        <strain evidence="1 2">DSM 14564</strain>
    </source>
</reference>
<dbReference type="EMBL" id="JAGIOC010000002">
    <property type="protein sequence ID" value="MBP2411143.1"/>
    <property type="molecule type" value="Genomic_DNA"/>
</dbReference>
<dbReference type="RefSeq" id="WP_281067194.1">
    <property type="nucleotide sequence ID" value="NZ_BAAAJV010000007.1"/>
</dbReference>
<evidence type="ECO:0000313" key="1">
    <source>
        <dbReference type="EMBL" id="MBP2411143.1"/>
    </source>
</evidence>
<keyword evidence="2" id="KW-1185">Reference proteome</keyword>
<organism evidence="1 2">
    <name type="scientific">Brachybacterium fresconis</name>
    <dbReference type="NCBI Taxonomy" id="173363"/>
    <lineage>
        <taxon>Bacteria</taxon>
        <taxon>Bacillati</taxon>
        <taxon>Actinomycetota</taxon>
        <taxon>Actinomycetes</taxon>
        <taxon>Micrococcales</taxon>
        <taxon>Dermabacteraceae</taxon>
        <taxon>Brachybacterium</taxon>
    </lineage>
</organism>
<accession>A0ABS4YQR9</accession>
<comment type="caution">
    <text evidence="1">The sequence shown here is derived from an EMBL/GenBank/DDBJ whole genome shotgun (WGS) entry which is preliminary data.</text>
</comment>
<name>A0ABS4YQR9_9MICO</name>
<protein>
    <submittedName>
        <fullName evidence="1">Uncharacterized protein</fullName>
    </submittedName>
</protein>
<dbReference type="Proteomes" id="UP000698222">
    <property type="component" value="Unassembled WGS sequence"/>
</dbReference>